<evidence type="ECO:0000259" key="3">
    <source>
        <dbReference type="Pfam" id="PF01073"/>
    </source>
</evidence>
<dbReference type="GO" id="GO:0006694">
    <property type="term" value="P:steroid biosynthetic process"/>
    <property type="evidence" value="ECO:0007669"/>
    <property type="project" value="InterPro"/>
</dbReference>
<evidence type="ECO:0000256" key="1">
    <source>
        <dbReference type="ARBA" id="ARBA00009219"/>
    </source>
</evidence>
<gene>
    <name evidence="4" type="ORF">BT63DRAFT_295491</name>
</gene>
<protein>
    <submittedName>
        <fullName evidence="4">NAD(P)-binding protein</fullName>
    </submittedName>
</protein>
<accession>A0A6A6U7G4</accession>
<dbReference type="InterPro" id="IPR050177">
    <property type="entry name" value="Lipid_A_modif_metabolic_enz"/>
</dbReference>
<keyword evidence="2" id="KW-0560">Oxidoreductase</keyword>
<dbReference type="OrthoDB" id="10058185at2759"/>
<name>A0A6A6U7G4_9PEZI</name>
<dbReference type="Proteomes" id="UP000799302">
    <property type="component" value="Unassembled WGS sequence"/>
</dbReference>
<comment type="similarity">
    <text evidence="1">Belongs to the 3-beta-HSD family.</text>
</comment>
<keyword evidence="5" id="KW-1185">Reference proteome</keyword>
<dbReference type="SUPFAM" id="SSF51735">
    <property type="entry name" value="NAD(P)-binding Rossmann-fold domains"/>
    <property type="match status" value="1"/>
</dbReference>
<dbReference type="GO" id="GO:0016616">
    <property type="term" value="F:oxidoreductase activity, acting on the CH-OH group of donors, NAD or NADP as acceptor"/>
    <property type="evidence" value="ECO:0007669"/>
    <property type="project" value="InterPro"/>
</dbReference>
<reference evidence="4" key="1">
    <citation type="journal article" date="2020" name="Stud. Mycol.">
        <title>101 Dothideomycetes genomes: a test case for predicting lifestyles and emergence of pathogens.</title>
        <authorList>
            <person name="Haridas S."/>
            <person name="Albert R."/>
            <person name="Binder M."/>
            <person name="Bloem J."/>
            <person name="Labutti K."/>
            <person name="Salamov A."/>
            <person name="Andreopoulos B."/>
            <person name="Baker S."/>
            <person name="Barry K."/>
            <person name="Bills G."/>
            <person name="Bluhm B."/>
            <person name="Cannon C."/>
            <person name="Castanera R."/>
            <person name="Culley D."/>
            <person name="Daum C."/>
            <person name="Ezra D."/>
            <person name="Gonzalez J."/>
            <person name="Henrissat B."/>
            <person name="Kuo A."/>
            <person name="Liang C."/>
            <person name="Lipzen A."/>
            <person name="Lutzoni F."/>
            <person name="Magnuson J."/>
            <person name="Mondo S."/>
            <person name="Nolan M."/>
            <person name="Ohm R."/>
            <person name="Pangilinan J."/>
            <person name="Park H.-J."/>
            <person name="Ramirez L."/>
            <person name="Alfaro M."/>
            <person name="Sun H."/>
            <person name="Tritt A."/>
            <person name="Yoshinaga Y."/>
            <person name="Zwiers L.-H."/>
            <person name="Turgeon B."/>
            <person name="Goodwin S."/>
            <person name="Spatafora J."/>
            <person name="Crous P."/>
            <person name="Grigoriev I."/>
        </authorList>
    </citation>
    <scope>NUCLEOTIDE SEQUENCE</scope>
    <source>
        <strain evidence="4">CBS 115976</strain>
    </source>
</reference>
<dbReference type="PANTHER" id="PTHR43245:SF51">
    <property type="entry name" value="SHORT CHAIN DEHYDROGENASE_REDUCTASE FAMILY 42E, MEMBER 2"/>
    <property type="match status" value="1"/>
</dbReference>
<dbReference type="Pfam" id="PF01073">
    <property type="entry name" value="3Beta_HSD"/>
    <property type="match status" value="1"/>
</dbReference>
<evidence type="ECO:0000313" key="5">
    <source>
        <dbReference type="Proteomes" id="UP000799302"/>
    </source>
</evidence>
<dbReference type="AlphaFoldDB" id="A0A6A6U7G4"/>
<dbReference type="Gene3D" id="3.40.50.720">
    <property type="entry name" value="NAD(P)-binding Rossmann-like Domain"/>
    <property type="match status" value="1"/>
</dbReference>
<proteinExistence type="inferred from homology"/>
<dbReference type="EMBL" id="MU004237">
    <property type="protein sequence ID" value="KAF2667586.1"/>
    <property type="molecule type" value="Genomic_DNA"/>
</dbReference>
<sequence>MFLLLGGLGLLVVVLLYFRHVERGLNAFPAEVQALAPHRFTDDEIKQTYNSISKTPIDFTPHLPPKLDRRYVIVGGSGLVGGSIILHLLARGQRPESIRNIDFRKPLRGDLLHGAATEIGFAQADITNSESIRAVFNKPWPSSVANLPLTVFHTAAVIRPQDRARILYSLVSRVNVVGCANTIAAAKAAGASVFISTSSGSISLRPLDIWIPPWRKHPKMLVQPYPDPDKDNNIRPHGQYFGNYAESKAHGEKLTLSANTKDFRTGCIRPACGVYGNMCDLTLWQYMKAGTVPTWVPHIVNSFVHAENVSLAHLLHERAILRSPEKTSGRAYTVTDPGQAVTFGDIYNLLTVLTGFRVIVTPHLPILFIAHLIEAYTLTRAYLPWLQVVLPEIIGDVRQLQPSLFNISGPHQVASNEQASLAPEKGGIGYKGVCTSIEGMCWEAKMWNDEIGRTKQPDGEIDTIVKGIKNVGEVAAAHKA</sequence>
<feature type="domain" description="3-beta hydroxysteroid dehydrogenase/isomerase" evidence="3">
    <location>
        <begin position="72"/>
        <end position="338"/>
    </location>
</feature>
<dbReference type="PANTHER" id="PTHR43245">
    <property type="entry name" value="BIFUNCTIONAL POLYMYXIN RESISTANCE PROTEIN ARNA"/>
    <property type="match status" value="1"/>
</dbReference>
<organism evidence="4 5">
    <name type="scientific">Microthyrium microscopicum</name>
    <dbReference type="NCBI Taxonomy" id="703497"/>
    <lineage>
        <taxon>Eukaryota</taxon>
        <taxon>Fungi</taxon>
        <taxon>Dikarya</taxon>
        <taxon>Ascomycota</taxon>
        <taxon>Pezizomycotina</taxon>
        <taxon>Dothideomycetes</taxon>
        <taxon>Dothideomycetes incertae sedis</taxon>
        <taxon>Microthyriales</taxon>
        <taxon>Microthyriaceae</taxon>
        <taxon>Microthyrium</taxon>
    </lineage>
</organism>
<evidence type="ECO:0000256" key="2">
    <source>
        <dbReference type="ARBA" id="ARBA00023002"/>
    </source>
</evidence>
<dbReference type="InterPro" id="IPR036291">
    <property type="entry name" value="NAD(P)-bd_dom_sf"/>
</dbReference>
<dbReference type="InterPro" id="IPR002225">
    <property type="entry name" value="3Beta_OHSteriod_DH/Estase"/>
</dbReference>
<evidence type="ECO:0000313" key="4">
    <source>
        <dbReference type="EMBL" id="KAF2667586.1"/>
    </source>
</evidence>